<dbReference type="AlphaFoldDB" id="A0A0S7BKX2"/>
<proteinExistence type="predicted"/>
<sequence>MMKTLHSLKSDRLTHRERLESVLSNQLPDRIPVALWRHFPVDDQDPGRLAAATAAYQQQFDFDLIKVTPGSSFSVRDWGVTDEWRGDPEGTRDYVGHPIQHPEEWTQLQVLDPHRGTLGDQLECLKLLVSEFSPRTPILQTIFNPLSHAKHLVGRDMLLVHMRRYPDAVKKGLETITQTTLDFIQAARELGIDGLFYAVQHAQYDLLSEQEFQEFSRPFDLEILRNAGPFWLNMLHLHGEDVMFDQVADYPVQVINWHDRSTPPDLAGGLKRFPGVVCGGLRRIESMVLGTPAEIQAEALDAIRQTGGKRFILGTGCVVPTTAPFGNLMAARRIVEGENQ</sequence>
<keyword evidence="3" id="KW-1185">Reference proteome</keyword>
<dbReference type="Gene3D" id="3.20.20.210">
    <property type="match status" value="1"/>
</dbReference>
<dbReference type="PANTHER" id="PTHR47099:SF1">
    <property type="entry name" value="METHYLCOBAMIDE:COM METHYLTRANSFERASE MTBA"/>
    <property type="match status" value="1"/>
</dbReference>
<name>A0A0S7BKX2_9CHLR</name>
<feature type="domain" description="Uroporphyrinogen decarboxylase (URO-D)" evidence="1">
    <location>
        <begin position="50"/>
        <end position="334"/>
    </location>
</feature>
<gene>
    <name evidence="2" type="ORF">LARV_02408</name>
</gene>
<dbReference type="RefSeq" id="WP_172797858.1">
    <property type="nucleotide sequence ID" value="NZ_DF967972.1"/>
</dbReference>
<dbReference type="InterPro" id="IPR000257">
    <property type="entry name" value="Uroporphyrinogen_deCOase"/>
</dbReference>
<protein>
    <submittedName>
        <fullName evidence="2">Uroporphyrinogen-III decarboxylase</fullName>
    </submittedName>
</protein>
<dbReference type="GO" id="GO:0004853">
    <property type="term" value="F:uroporphyrinogen decarboxylase activity"/>
    <property type="evidence" value="ECO:0007669"/>
    <property type="project" value="InterPro"/>
</dbReference>
<dbReference type="EMBL" id="DF967972">
    <property type="protein sequence ID" value="GAP14635.1"/>
    <property type="molecule type" value="Genomic_DNA"/>
</dbReference>
<dbReference type="GO" id="GO:0006779">
    <property type="term" value="P:porphyrin-containing compound biosynthetic process"/>
    <property type="evidence" value="ECO:0007669"/>
    <property type="project" value="InterPro"/>
</dbReference>
<accession>A0A0S7BKX2</accession>
<evidence type="ECO:0000259" key="1">
    <source>
        <dbReference type="Pfam" id="PF01208"/>
    </source>
</evidence>
<evidence type="ECO:0000313" key="2">
    <source>
        <dbReference type="EMBL" id="GAP14635.1"/>
    </source>
</evidence>
<dbReference type="PANTHER" id="PTHR47099">
    <property type="entry name" value="METHYLCOBAMIDE:COM METHYLTRANSFERASE MTBA"/>
    <property type="match status" value="1"/>
</dbReference>
<reference evidence="2" key="1">
    <citation type="submission" date="2015-07" db="EMBL/GenBank/DDBJ databases">
        <title>Draft Genome Sequences of Anaerolinea thermolimosa IMO-1, Bellilinea caldifistulae GOMI-1, Leptolinea tardivitalis YMTK-2, Levilinea saccharolytica KIBI-1,Longilinea arvoryzae KOME-1, Previously Described as Members of the Anaerolineaceae (Chloroflexi).</title>
        <authorList>
            <person name="Sekiguchi Y."/>
            <person name="Ohashi A."/>
            <person name="Matsuura N."/>
            <person name="Tourlousse M.D."/>
        </authorList>
    </citation>
    <scope>NUCLEOTIDE SEQUENCE [LARGE SCALE GENOMIC DNA]</scope>
    <source>
        <strain evidence="2">KOME-1</strain>
    </source>
</reference>
<dbReference type="STRING" id="360412.LARV_02408"/>
<dbReference type="InterPro" id="IPR038071">
    <property type="entry name" value="UROD/MetE-like_sf"/>
</dbReference>
<dbReference type="InterPro" id="IPR052024">
    <property type="entry name" value="Methanogen_methyltrans"/>
</dbReference>
<evidence type="ECO:0000313" key="3">
    <source>
        <dbReference type="Proteomes" id="UP000055060"/>
    </source>
</evidence>
<dbReference type="Proteomes" id="UP000055060">
    <property type="component" value="Unassembled WGS sequence"/>
</dbReference>
<organism evidence="2">
    <name type="scientific">Longilinea arvoryzae</name>
    <dbReference type="NCBI Taxonomy" id="360412"/>
    <lineage>
        <taxon>Bacteria</taxon>
        <taxon>Bacillati</taxon>
        <taxon>Chloroflexota</taxon>
        <taxon>Anaerolineae</taxon>
        <taxon>Anaerolineales</taxon>
        <taxon>Anaerolineaceae</taxon>
        <taxon>Longilinea</taxon>
    </lineage>
</organism>
<dbReference type="Pfam" id="PF01208">
    <property type="entry name" value="URO-D"/>
    <property type="match status" value="1"/>
</dbReference>
<dbReference type="SUPFAM" id="SSF51726">
    <property type="entry name" value="UROD/MetE-like"/>
    <property type="match status" value="1"/>
</dbReference>